<dbReference type="InterPro" id="IPR003661">
    <property type="entry name" value="HisK_dim/P_dom"/>
</dbReference>
<dbReference type="InterPro" id="IPR001610">
    <property type="entry name" value="PAC"/>
</dbReference>
<dbReference type="Pfam" id="PF08447">
    <property type="entry name" value="PAS_3"/>
    <property type="match status" value="2"/>
</dbReference>
<dbReference type="InterPro" id="IPR004358">
    <property type="entry name" value="Sig_transdc_His_kin-like_C"/>
</dbReference>
<dbReference type="PROSITE" id="PS50109">
    <property type="entry name" value="HIS_KIN"/>
    <property type="match status" value="1"/>
</dbReference>
<dbReference type="PANTHER" id="PTHR43304">
    <property type="entry name" value="PHYTOCHROME-LIKE PROTEIN CPH1"/>
    <property type="match status" value="1"/>
</dbReference>
<dbReference type="CDD" id="cd00130">
    <property type="entry name" value="PAS"/>
    <property type="match status" value="1"/>
</dbReference>
<evidence type="ECO:0000256" key="4">
    <source>
        <dbReference type="ARBA" id="ARBA00022679"/>
    </source>
</evidence>
<dbReference type="Pfam" id="PF02518">
    <property type="entry name" value="HATPase_c"/>
    <property type="match status" value="1"/>
</dbReference>
<dbReference type="InterPro" id="IPR005467">
    <property type="entry name" value="His_kinase_dom"/>
</dbReference>
<feature type="domain" description="Histidine kinase" evidence="7">
    <location>
        <begin position="462"/>
        <end position="677"/>
    </location>
</feature>
<name>A0ABT8RB57_9BACT</name>
<feature type="domain" description="PAC" evidence="9">
    <location>
        <begin position="120"/>
        <end position="173"/>
    </location>
</feature>
<dbReference type="InterPro" id="IPR052162">
    <property type="entry name" value="Sensor_kinase/Photoreceptor"/>
</dbReference>
<dbReference type="SUPFAM" id="SSF55874">
    <property type="entry name" value="ATPase domain of HSP90 chaperone/DNA topoisomerase II/histidine kinase"/>
    <property type="match status" value="1"/>
</dbReference>
<keyword evidence="6" id="KW-0175">Coiled coil</keyword>
<proteinExistence type="predicted"/>
<keyword evidence="3" id="KW-0597">Phosphoprotein</keyword>
<keyword evidence="11" id="KW-1185">Reference proteome</keyword>
<evidence type="ECO:0000256" key="1">
    <source>
        <dbReference type="ARBA" id="ARBA00000085"/>
    </source>
</evidence>
<dbReference type="Gene3D" id="3.30.450.20">
    <property type="entry name" value="PAS domain"/>
    <property type="match status" value="3"/>
</dbReference>
<dbReference type="PRINTS" id="PR00344">
    <property type="entry name" value="BCTRLSENSOR"/>
</dbReference>
<dbReference type="InterPro" id="IPR013655">
    <property type="entry name" value="PAS_fold_3"/>
</dbReference>
<dbReference type="InterPro" id="IPR036890">
    <property type="entry name" value="HATPase_C_sf"/>
</dbReference>
<dbReference type="NCBIfam" id="TIGR00229">
    <property type="entry name" value="sensory_box"/>
    <property type="match status" value="1"/>
</dbReference>
<dbReference type="Gene3D" id="3.30.565.10">
    <property type="entry name" value="Histidine kinase-like ATPase, C-terminal domain"/>
    <property type="match status" value="1"/>
</dbReference>
<dbReference type="InterPro" id="IPR036097">
    <property type="entry name" value="HisK_dim/P_sf"/>
</dbReference>
<gene>
    <name evidence="10" type="ORF">Q0590_23665</name>
</gene>
<dbReference type="SMART" id="SM00387">
    <property type="entry name" value="HATPase_c"/>
    <property type="match status" value="1"/>
</dbReference>
<dbReference type="InterPro" id="IPR000014">
    <property type="entry name" value="PAS"/>
</dbReference>
<dbReference type="SUPFAM" id="SSF55785">
    <property type="entry name" value="PYP-like sensor domain (PAS domain)"/>
    <property type="match status" value="3"/>
</dbReference>
<evidence type="ECO:0000313" key="11">
    <source>
        <dbReference type="Proteomes" id="UP001168528"/>
    </source>
</evidence>
<dbReference type="Pfam" id="PF13426">
    <property type="entry name" value="PAS_9"/>
    <property type="match status" value="1"/>
</dbReference>
<keyword evidence="4" id="KW-0808">Transferase</keyword>
<dbReference type="RefSeq" id="WP_302040096.1">
    <property type="nucleotide sequence ID" value="NZ_JAUKPO010000017.1"/>
</dbReference>
<evidence type="ECO:0000313" key="10">
    <source>
        <dbReference type="EMBL" id="MDO1449295.1"/>
    </source>
</evidence>
<accession>A0ABT8RB57</accession>
<comment type="caution">
    <text evidence="10">The sequence shown here is derived from an EMBL/GenBank/DDBJ whole genome shotgun (WGS) entry which is preliminary data.</text>
</comment>
<feature type="domain" description="PAC" evidence="9">
    <location>
        <begin position="252"/>
        <end position="304"/>
    </location>
</feature>
<evidence type="ECO:0000259" key="8">
    <source>
        <dbReference type="PROSITE" id="PS50112"/>
    </source>
</evidence>
<dbReference type="EMBL" id="JAUKPO010000017">
    <property type="protein sequence ID" value="MDO1449295.1"/>
    <property type="molecule type" value="Genomic_DNA"/>
</dbReference>
<dbReference type="PROSITE" id="PS50113">
    <property type="entry name" value="PAC"/>
    <property type="match status" value="3"/>
</dbReference>
<organism evidence="10 11">
    <name type="scientific">Rhodocytophaga aerolata</name>
    <dbReference type="NCBI Taxonomy" id="455078"/>
    <lineage>
        <taxon>Bacteria</taxon>
        <taxon>Pseudomonadati</taxon>
        <taxon>Bacteroidota</taxon>
        <taxon>Cytophagia</taxon>
        <taxon>Cytophagales</taxon>
        <taxon>Rhodocytophagaceae</taxon>
        <taxon>Rhodocytophaga</taxon>
    </lineage>
</organism>
<dbReference type="Proteomes" id="UP001168528">
    <property type="component" value="Unassembled WGS sequence"/>
</dbReference>
<dbReference type="SMART" id="SM00091">
    <property type="entry name" value="PAS"/>
    <property type="match status" value="1"/>
</dbReference>
<dbReference type="InterPro" id="IPR035965">
    <property type="entry name" value="PAS-like_dom_sf"/>
</dbReference>
<sequence length="677" mass="76715">MKNINEPQGEEHKSHFLSGGGKLAELIRAFDWDKTSLGSCQQWPQSLKTAVSIVLRSPVPLVMLWGSEGVMIYNDAYAVFAGARHPFLLGSKVVEGWPEVADFNRHVMQNGLEGKTLSYKDQPFTLYRNNEAEQVWMDLNYSPVIDERGNPAGVLAIVVETTKRVLAERKQKQAEQALGKREEHLRTLITASSDLIFTMSADWSEMGVLQGNVFIPDTGKPQRDWFEKNIPPTDQLPVRHAINQAIKHKSIFQLEHRIRLADRTIGWTVSRAIPILNSEGSLVEWLGSASNVTERKRMEEALKESEARFRAIADDAPVFLFLARENAEVEYLNKTWRDYTGVAMEDSKGRAWAEITHADDIEPATNIYMEGFTKRASCTFENRQKGTDGIYRTILWKATPRFSPNGQFIGMMGVGLDIDDRKNAEQRLKESETRFRSLAEEFESKNRQLIRINNDLDNFIYTASHDLKAPITNIEGLIQNLWRTLPADLVAMQRVGRIRSLLQDSVERFKRTIDSLTEVVKLQKENSKEAVLVDLAQVIGEVLLDLEPLMVATNAQVSIDVKACPPIRFSEKNLRSVVYNLLSNAIKYRSPERVPLVHIGCECTSRGQVLRVSDNGLGIQPRRLDQLFTMFRRFHDHVEGSGIGLYMIKKMVENAGGEITVESQVGKGSTFRVYFLC</sequence>
<dbReference type="SMART" id="SM00086">
    <property type="entry name" value="PAC"/>
    <property type="match status" value="3"/>
</dbReference>
<evidence type="ECO:0000256" key="6">
    <source>
        <dbReference type="SAM" id="Coils"/>
    </source>
</evidence>
<dbReference type="SMART" id="SM00388">
    <property type="entry name" value="HisKA"/>
    <property type="match status" value="1"/>
</dbReference>
<evidence type="ECO:0000256" key="5">
    <source>
        <dbReference type="ARBA" id="ARBA00022777"/>
    </source>
</evidence>
<dbReference type="InterPro" id="IPR000700">
    <property type="entry name" value="PAS-assoc_C"/>
</dbReference>
<evidence type="ECO:0000256" key="2">
    <source>
        <dbReference type="ARBA" id="ARBA00012438"/>
    </source>
</evidence>
<dbReference type="PROSITE" id="PS50112">
    <property type="entry name" value="PAS"/>
    <property type="match status" value="1"/>
</dbReference>
<dbReference type="SUPFAM" id="SSF47384">
    <property type="entry name" value="Homodimeric domain of signal transducing histidine kinase"/>
    <property type="match status" value="1"/>
</dbReference>
<keyword evidence="5" id="KW-0418">Kinase</keyword>
<dbReference type="PANTHER" id="PTHR43304:SF1">
    <property type="entry name" value="PAC DOMAIN-CONTAINING PROTEIN"/>
    <property type="match status" value="1"/>
</dbReference>
<protein>
    <recommendedName>
        <fullName evidence="2">histidine kinase</fullName>
        <ecNumber evidence="2">2.7.13.3</ecNumber>
    </recommendedName>
</protein>
<feature type="domain" description="PAS" evidence="8">
    <location>
        <begin position="305"/>
        <end position="375"/>
    </location>
</feature>
<evidence type="ECO:0000259" key="7">
    <source>
        <dbReference type="PROSITE" id="PS50109"/>
    </source>
</evidence>
<feature type="coiled-coil region" evidence="6">
    <location>
        <begin position="421"/>
        <end position="448"/>
    </location>
</feature>
<feature type="domain" description="PAC" evidence="9">
    <location>
        <begin position="378"/>
        <end position="430"/>
    </location>
</feature>
<comment type="catalytic activity">
    <reaction evidence="1">
        <text>ATP + protein L-histidine = ADP + protein N-phospho-L-histidine.</text>
        <dbReference type="EC" id="2.7.13.3"/>
    </reaction>
</comment>
<dbReference type="EC" id="2.7.13.3" evidence="2"/>
<dbReference type="Gene3D" id="1.10.287.130">
    <property type="match status" value="1"/>
</dbReference>
<reference evidence="10" key="1">
    <citation type="submission" date="2023-07" db="EMBL/GenBank/DDBJ databases">
        <title>The genome sequence of Rhodocytophaga aerolata KACC 12507.</title>
        <authorList>
            <person name="Zhang X."/>
        </authorList>
    </citation>
    <scope>NUCLEOTIDE SEQUENCE</scope>
    <source>
        <strain evidence="10">KACC 12507</strain>
    </source>
</reference>
<evidence type="ECO:0000259" key="9">
    <source>
        <dbReference type="PROSITE" id="PS50113"/>
    </source>
</evidence>
<dbReference type="InterPro" id="IPR003594">
    <property type="entry name" value="HATPase_dom"/>
</dbReference>
<dbReference type="CDD" id="cd00082">
    <property type="entry name" value="HisKA"/>
    <property type="match status" value="1"/>
</dbReference>
<evidence type="ECO:0000256" key="3">
    <source>
        <dbReference type="ARBA" id="ARBA00022553"/>
    </source>
</evidence>